<dbReference type="HAMAP" id="MF_01151">
    <property type="entry name" value="GrpE"/>
    <property type="match status" value="1"/>
</dbReference>
<proteinExistence type="inferred from homology"/>
<comment type="subunit">
    <text evidence="3 10">Homodimer.</text>
</comment>
<evidence type="ECO:0000256" key="13">
    <source>
        <dbReference type="SAM" id="MobiDB-lite"/>
    </source>
</evidence>
<dbReference type="STRING" id="690567.2398"/>
<comment type="similarity">
    <text evidence="2 10 11">Belongs to the GrpE family.</text>
</comment>
<evidence type="ECO:0000256" key="12">
    <source>
        <dbReference type="SAM" id="Coils"/>
    </source>
</evidence>
<dbReference type="GO" id="GO:0051082">
    <property type="term" value="F:unfolded protein binding"/>
    <property type="evidence" value="ECO:0007669"/>
    <property type="project" value="TreeGrafter"/>
</dbReference>
<gene>
    <name evidence="10" type="primary">grpE</name>
    <name evidence="14" type="ORF">2398</name>
</gene>
<dbReference type="Gene3D" id="2.30.22.10">
    <property type="entry name" value="Head domain of nucleotide exchange factor GrpE"/>
    <property type="match status" value="1"/>
</dbReference>
<dbReference type="PRINTS" id="PR00773">
    <property type="entry name" value="GRPEPROTEIN"/>
</dbReference>
<evidence type="ECO:0000256" key="11">
    <source>
        <dbReference type="RuleBase" id="RU004478"/>
    </source>
</evidence>
<evidence type="ECO:0000256" key="10">
    <source>
        <dbReference type="HAMAP-Rule" id="MF_01151"/>
    </source>
</evidence>
<accession>A0A0E4GEY3</accession>
<dbReference type="GO" id="GO:0051087">
    <property type="term" value="F:protein-folding chaperone binding"/>
    <property type="evidence" value="ECO:0007669"/>
    <property type="project" value="InterPro"/>
</dbReference>
<dbReference type="GO" id="GO:0042803">
    <property type="term" value="F:protein homodimerization activity"/>
    <property type="evidence" value="ECO:0007669"/>
    <property type="project" value="InterPro"/>
</dbReference>
<keyword evidence="4 10" id="KW-0963">Cytoplasm</keyword>
<dbReference type="PANTHER" id="PTHR21237">
    <property type="entry name" value="GRPE PROTEIN"/>
    <property type="match status" value="1"/>
</dbReference>
<dbReference type="PANTHER" id="PTHR21237:SF23">
    <property type="entry name" value="GRPE PROTEIN HOMOLOG, MITOCHONDRIAL"/>
    <property type="match status" value="1"/>
</dbReference>
<keyword evidence="12" id="KW-0175">Coiled coil</keyword>
<dbReference type="SUPFAM" id="SSF51064">
    <property type="entry name" value="Head domain of nucleotide exchange factor GrpE"/>
    <property type="match status" value="1"/>
</dbReference>
<dbReference type="Proteomes" id="UP000045545">
    <property type="component" value="Unassembled WGS sequence"/>
</dbReference>
<evidence type="ECO:0000256" key="2">
    <source>
        <dbReference type="ARBA" id="ARBA00009054"/>
    </source>
</evidence>
<evidence type="ECO:0000256" key="7">
    <source>
        <dbReference type="ARBA" id="ARBA00053401"/>
    </source>
</evidence>
<keyword evidence="5 10" id="KW-0346">Stress response</keyword>
<evidence type="ECO:0000256" key="4">
    <source>
        <dbReference type="ARBA" id="ARBA00022490"/>
    </source>
</evidence>
<organism evidence="14 15">
    <name type="scientific">Syntrophomonas zehnderi OL-4</name>
    <dbReference type="NCBI Taxonomy" id="690567"/>
    <lineage>
        <taxon>Bacteria</taxon>
        <taxon>Bacillati</taxon>
        <taxon>Bacillota</taxon>
        <taxon>Clostridia</taxon>
        <taxon>Eubacteriales</taxon>
        <taxon>Syntrophomonadaceae</taxon>
        <taxon>Syntrophomonas</taxon>
    </lineage>
</organism>
<dbReference type="OrthoDB" id="9812586at2"/>
<comment type="function">
    <text evidence="7 10">Participates actively in the response to hyperosmotic and heat shock by preventing the aggregation of stress-denatured proteins, in association with DnaK and GrpE. It is the nucleotide exchange factor for DnaK and may function as a thermosensor. Unfolded proteins bind initially to DnaJ; upon interaction with the DnaJ-bound protein, DnaK hydrolyzes its bound ATP, resulting in the formation of a stable complex. GrpE releases ADP from DnaK; ATP binding to DnaK triggers the release of the substrate protein, thus completing the reaction cycle. Several rounds of ATP-dependent interactions between DnaJ, DnaK and GrpE are required for fully efficient folding.</text>
</comment>
<dbReference type="RefSeq" id="WP_046499294.1">
    <property type="nucleotide sequence ID" value="NZ_CGIH01000040.1"/>
</dbReference>
<evidence type="ECO:0000256" key="6">
    <source>
        <dbReference type="ARBA" id="ARBA00023186"/>
    </source>
</evidence>
<evidence type="ECO:0000256" key="5">
    <source>
        <dbReference type="ARBA" id="ARBA00023016"/>
    </source>
</evidence>
<sequence>MKQDFDEGQTANTEAEDIAAETNTQPPKSEIEILQEELAKKSAESQKYYDQYLRSLAEVENMRKRAQRDKEEYMKYAHVSIIKKLLPVIDDFNRGIAAAQKTNDFEALSKGVEITARNLTEILKQEGVVEIECLGKPFDPEYHEPLMVVPSEEHPQNTVIEELSKGYILHDRLIRPSLVKVSS</sequence>
<name>A0A0E4GEY3_9FIRM</name>
<dbReference type="CDD" id="cd00446">
    <property type="entry name" value="GrpE"/>
    <property type="match status" value="1"/>
</dbReference>
<dbReference type="GO" id="GO:0006457">
    <property type="term" value="P:protein folding"/>
    <property type="evidence" value="ECO:0007669"/>
    <property type="project" value="InterPro"/>
</dbReference>
<keyword evidence="15" id="KW-1185">Reference proteome</keyword>
<dbReference type="AlphaFoldDB" id="A0A0E4GEY3"/>
<dbReference type="SUPFAM" id="SSF58014">
    <property type="entry name" value="Coiled-coil domain of nucleotide exchange factor GrpE"/>
    <property type="match status" value="1"/>
</dbReference>
<dbReference type="GO" id="GO:0000774">
    <property type="term" value="F:adenyl-nucleotide exchange factor activity"/>
    <property type="evidence" value="ECO:0007669"/>
    <property type="project" value="InterPro"/>
</dbReference>
<evidence type="ECO:0000256" key="1">
    <source>
        <dbReference type="ARBA" id="ARBA00004496"/>
    </source>
</evidence>
<feature type="coiled-coil region" evidence="12">
    <location>
        <begin position="31"/>
        <end position="76"/>
    </location>
</feature>
<dbReference type="Pfam" id="PF01025">
    <property type="entry name" value="GrpE"/>
    <property type="match status" value="1"/>
</dbReference>
<dbReference type="EMBL" id="CGIH01000040">
    <property type="protein sequence ID" value="CFX98900.1"/>
    <property type="molecule type" value="Genomic_DNA"/>
</dbReference>
<reference evidence="14 15" key="1">
    <citation type="submission" date="2015-03" db="EMBL/GenBank/DDBJ databases">
        <authorList>
            <person name="Murphy D."/>
        </authorList>
    </citation>
    <scope>NUCLEOTIDE SEQUENCE [LARGE SCALE GENOMIC DNA]</scope>
    <source>
        <strain evidence="14 15">OL-4</strain>
    </source>
</reference>
<keyword evidence="6 10" id="KW-0143">Chaperone</keyword>
<evidence type="ECO:0000313" key="14">
    <source>
        <dbReference type="EMBL" id="CFX98900.1"/>
    </source>
</evidence>
<dbReference type="GO" id="GO:0005737">
    <property type="term" value="C:cytoplasm"/>
    <property type="evidence" value="ECO:0007669"/>
    <property type="project" value="UniProtKB-SubCell"/>
</dbReference>
<dbReference type="NCBIfam" id="NF010738">
    <property type="entry name" value="PRK14140.1"/>
    <property type="match status" value="1"/>
</dbReference>
<evidence type="ECO:0000256" key="8">
    <source>
        <dbReference type="ARBA" id="ARBA00072274"/>
    </source>
</evidence>
<feature type="region of interest" description="Disordered" evidence="13">
    <location>
        <begin position="1"/>
        <end position="29"/>
    </location>
</feature>
<dbReference type="InterPro" id="IPR009012">
    <property type="entry name" value="GrpE_head"/>
</dbReference>
<dbReference type="InterPro" id="IPR013805">
    <property type="entry name" value="GrpE_CC"/>
</dbReference>
<dbReference type="InterPro" id="IPR000740">
    <property type="entry name" value="GrpE"/>
</dbReference>
<dbReference type="FunFam" id="2.30.22.10:FF:000001">
    <property type="entry name" value="Protein GrpE"/>
    <property type="match status" value="1"/>
</dbReference>
<evidence type="ECO:0000256" key="3">
    <source>
        <dbReference type="ARBA" id="ARBA00011738"/>
    </source>
</evidence>
<protein>
    <recommendedName>
        <fullName evidence="8 10">Protein GrpE</fullName>
    </recommendedName>
    <alternativeName>
        <fullName evidence="9 10">HSP-70 cofactor</fullName>
    </alternativeName>
</protein>
<dbReference type="Gene3D" id="3.90.20.20">
    <property type="match status" value="1"/>
</dbReference>
<evidence type="ECO:0000313" key="15">
    <source>
        <dbReference type="Proteomes" id="UP000045545"/>
    </source>
</evidence>
<comment type="subcellular location">
    <subcellularLocation>
        <location evidence="1 10">Cytoplasm</location>
    </subcellularLocation>
</comment>
<evidence type="ECO:0000256" key="9">
    <source>
        <dbReference type="ARBA" id="ARBA00076414"/>
    </source>
</evidence>